<evidence type="ECO:0000313" key="1">
    <source>
        <dbReference type="EMBL" id="STY86500.1"/>
    </source>
</evidence>
<dbReference type="InterPro" id="IPR019292">
    <property type="entry name" value="McrC"/>
</dbReference>
<dbReference type="RefSeq" id="WP_147285064.1">
    <property type="nucleotide sequence ID" value="NZ_CP011158.1"/>
</dbReference>
<organism evidence="1 2">
    <name type="scientific">Moraxella ovis</name>
    <dbReference type="NCBI Taxonomy" id="29433"/>
    <lineage>
        <taxon>Bacteria</taxon>
        <taxon>Pseudomonadati</taxon>
        <taxon>Pseudomonadota</taxon>
        <taxon>Gammaproteobacteria</taxon>
        <taxon>Moraxellales</taxon>
        <taxon>Moraxellaceae</taxon>
        <taxon>Moraxella</taxon>
    </lineage>
</organism>
<dbReference type="Pfam" id="PF10117">
    <property type="entry name" value="McrBC"/>
    <property type="match status" value="1"/>
</dbReference>
<dbReference type="PANTHER" id="PTHR38733">
    <property type="entry name" value="PROTEIN MCRC"/>
    <property type="match status" value="1"/>
</dbReference>
<protein>
    <submittedName>
        <fullName evidence="1">McrBC 5-methylcytosine restriction system component</fullName>
    </submittedName>
</protein>
<sequence>MNIYQQLKIQYSGKYFTQLTLQNAKNHRVLNNPMFAHFRQTLEYAEIILKDLDLKSHKEAKRETYGYLFDISQLFDIYLEKLLAQGLNDWKVYGQEKIKLYQERFYGRNIYPDIVLKNNEKVIVLDAKFKKNDNEGPRSGSQRLLSDSYLYAVLWRESVIRWIDLSIVSLP</sequence>
<dbReference type="AlphaFoldDB" id="A0A378PK59"/>
<name>A0A378PK59_9GAMM</name>
<dbReference type="EMBL" id="UGPW01000001">
    <property type="protein sequence ID" value="STY86500.1"/>
    <property type="molecule type" value="Genomic_DNA"/>
</dbReference>
<dbReference type="PANTHER" id="PTHR38733:SF1">
    <property type="entry name" value="TYPE IV METHYL-DIRECTED RESTRICTION ENZYME ECOKMCRBC"/>
    <property type="match status" value="1"/>
</dbReference>
<reference evidence="1 2" key="1">
    <citation type="submission" date="2018-06" db="EMBL/GenBank/DDBJ databases">
        <authorList>
            <consortium name="Pathogen Informatics"/>
            <person name="Doyle S."/>
        </authorList>
    </citation>
    <scope>NUCLEOTIDE SEQUENCE [LARGE SCALE GENOMIC DNA]</scope>
    <source>
        <strain evidence="1 2">NCTC11227</strain>
    </source>
</reference>
<gene>
    <name evidence="1" type="ORF">NCTC11227_00487</name>
</gene>
<evidence type="ECO:0000313" key="2">
    <source>
        <dbReference type="Proteomes" id="UP000255102"/>
    </source>
</evidence>
<proteinExistence type="predicted"/>
<accession>A0A378PK59</accession>
<dbReference type="Proteomes" id="UP000255102">
    <property type="component" value="Unassembled WGS sequence"/>
</dbReference>